<sequence length="143" mass="16730">MIIFLLWAVEWRPSTGMTVLLIFIFVTLIVPLLLIHVNHYTQDAKALTLLKDRIELYDNGKLTSIDVKEISTMLVYKSPTKFSNIGLQSFSFEDYFYLEINTLQGRKYYVSSLLSDKIDKLFEQQYMLNLIPVSTYYPIIVRS</sequence>
<keyword evidence="1" id="KW-1133">Transmembrane helix</keyword>
<comment type="caution">
    <text evidence="3">The sequence shown here is derived from an EMBL/GenBank/DDBJ whole genome shotgun (WGS) entry which is preliminary data.</text>
</comment>
<dbReference type="Proteomes" id="UP000325105">
    <property type="component" value="Unassembled WGS sequence"/>
</dbReference>
<evidence type="ECO:0000313" key="4">
    <source>
        <dbReference type="Proteomes" id="UP000325105"/>
    </source>
</evidence>
<protein>
    <recommendedName>
        <fullName evidence="2">PH domain-containing protein</fullName>
    </recommendedName>
</protein>
<accession>A0A5S5CTT4</accession>
<evidence type="ECO:0000256" key="1">
    <source>
        <dbReference type="SAM" id="Phobius"/>
    </source>
</evidence>
<feature type="transmembrane region" description="Helical" evidence="1">
    <location>
        <begin position="15"/>
        <end position="35"/>
    </location>
</feature>
<evidence type="ECO:0000313" key="3">
    <source>
        <dbReference type="EMBL" id="TYP87015.1"/>
    </source>
</evidence>
<feature type="domain" description="PH" evidence="2">
    <location>
        <begin position="2"/>
        <end position="116"/>
    </location>
</feature>
<dbReference type="EMBL" id="VNHX01000041">
    <property type="protein sequence ID" value="TYP87015.1"/>
    <property type="molecule type" value="Genomic_DNA"/>
</dbReference>
<organism evidence="3 4">
    <name type="scientific">Sphingobacterium allocomposti</name>
    <dbReference type="NCBI Taxonomy" id="415956"/>
    <lineage>
        <taxon>Bacteria</taxon>
        <taxon>Pseudomonadati</taxon>
        <taxon>Bacteroidota</taxon>
        <taxon>Sphingobacteriia</taxon>
        <taxon>Sphingobacteriales</taxon>
        <taxon>Sphingobacteriaceae</taxon>
        <taxon>Sphingobacterium</taxon>
    </lineage>
</organism>
<reference evidence="3 4" key="1">
    <citation type="submission" date="2019-07" db="EMBL/GenBank/DDBJ databases">
        <title>Genomic Encyclopedia of Archaeal and Bacterial Type Strains, Phase II (KMG-II): from individual species to whole genera.</title>
        <authorList>
            <person name="Goeker M."/>
        </authorList>
    </citation>
    <scope>NUCLEOTIDE SEQUENCE [LARGE SCALE GENOMIC DNA]</scope>
    <source>
        <strain evidence="3 4">DSM 18850</strain>
    </source>
</reference>
<keyword evidence="1" id="KW-0812">Transmembrane</keyword>
<gene>
    <name evidence="3" type="ORF">BC792_1417</name>
</gene>
<keyword evidence="4" id="KW-1185">Reference proteome</keyword>
<dbReference type="OrthoDB" id="1358159at2"/>
<dbReference type="AlphaFoldDB" id="A0A5S5CTT4"/>
<dbReference type="RefSeq" id="WP_148910417.1">
    <property type="nucleotide sequence ID" value="NZ_VNHX01000041.1"/>
</dbReference>
<proteinExistence type="predicted"/>
<dbReference type="Pfam" id="PF26566">
    <property type="entry name" value="PH_40"/>
    <property type="match status" value="1"/>
</dbReference>
<name>A0A5S5CTT4_9SPHI</name>
<keyword evidence="1" id="KW-0472">Membrane</keyword>
<evidence type="ECO:0000259" key="2">
    <source>
        <dbReference type="Pfam" id="PF26566"/>
    </source>
</evidence>
<dbReference type="InterPro" id="IPR058916">
    <property type="entry name" value="PH_40"/>
</dbReference>